<protein>
    <submittedName>
        <fullName evidence="2">Uncharacterized protein</fullName>
    </submittedName>
</protein>
<dbReference type="EMBL" id="CP046368">
    <property type="protein sequence ID" value="QIA69027.1"/>
    <property type="molecule type" value="Genomic_DNA"/>
</dbReference>
<organism evidence="2">
    <name type="scientific">Spiroplasma citri</name>
    <dbReference type="NCBI Taxonomy" id="2133"/>
    <lineage>
        <taxon>Bacteria</taxon>
        <taxon>Bacillati</taxon>
        <taxon>Mycoplasmatota</taxon>
        <taxon>Mollicutes</taxon>
        <taxon>Entomoplasmatales</taxon>
        <taxon>Spiroplasmataceae</taxon>
        <taxon>Spiroplasma</taxon>
    </lineage>
</organism>
<sequence>MPKGVNDLTGSASFSQGGVAYSQTNDPEANENTTRDVKNALKLAGEIIDIISSKTNIRPYNYNLGNYAHPWEEEYKYITKKIFYETLLFLIKRTISNR</sequence>
<reference evidence="3 4" key="2">
    <citation type="submission" date="2019-11" db="EMBL/GenBank/DDBJ databases">
        <title>Whole genome sequencing and comparative genomics analyses of five strains of Spiroplasma citri.</title>
        <authorList>
            <person name="Yokomi R."/>
            <person name="Chen J."/>
            <person name="Rattner R."/>
            <person name="Vidalakis G."/>
        </authorList>
    </citation>
    <scope>NUCLEOTIDE SEQUENCE [LARGE SCALE GENOMIC DNA]</scope>
    <source>
        <strain evidence="3 4">BR12</strain>
    </source>
</reference>
<dbReference type="OrthoDB" id="9969345at2"/>
<gene>
    <name evidence="3" type="ORF">GL298_05605</name>
    <name evidence="2" type="ORF">SPICI08_063</name>
</gene>
<dbReference type="AlphaFoldDB" id="Q14MT7"/>
<proteinExistence type="predicted"/>
<feature type="region of interest" description="Disordered" evidence="1">
    <location>
        <begin position="1"/>
        <end position="33"/>
    </location>
</feature>
<reference evidence="2" key="1">
    <citation type="journal article" date="2010" name="Appl. Environ. Microbiol.">
        <title>Partial chromosome sequence of Spiroplasma citri reveals extensive viral invasion and important gene decay.</title>
        <authorList>
            <person name="Carle P."/>
            <person name="Saillard C."/>
            <person name="Carrere N."/>
            <person name="Carrere S."/>
            <person name="Duret S."/>
            <person name="Eveillard S."/>
            <person name="Gaurivaud P."/>
            <person name="Gourgues G."/>
            <person name="Gouzy J."/>
            <person name="Salar P."/>
            <person name="Verdin E."/>
            <person name="Breton M."/>
            <person name="Blanchard A."/>
            <person name="Laigret F."/>
            <person name="Bove J.M."/>
            <person name="Renaudin J."/>
            <person name="Foissac X."/>
        </authorList>
    </citation>
    <scope>NUCLEOTIDE SEQUENCE</scope>
    <source>
        <strain evidence="2">GII3-3X</strain>
    </source>
</reference>
<dbReference type="EMBL" id="AM285309">
    <property type="protein sequence ID" value="CAK99192.1"/>
    <property type="molecule type" value="Genomic_DNA"/>
</dbReference>
<dbReference type="Proteomes" id="UP000464735">
    <property type="component" value="Chromosome"/>
</dbReference>
<evidence type="ECO:0000313" key="4">
    <source>
        <dbReference type="Proteomes" id="UP000464735"/>
    </source>
</evidence>
<name>Q14MT7_SPICI</name>
<evidence type="ECO:0000313" key="3">
    <source>
        <dbReference type="EMBL" id="QIA69027.1"/>
    </source>
</evidence>
<dbReference type="GeneID" id="54238850"/>
<evidence type="ECO:0000313" key="2">
    <source>
        <dbReference type="EMBL" id="CAK99192.1"/>
    </source>
</evidence>
<evidence type="ECO:0000256" key="1">
    <source>
        <dbReference type="SAM" id="MobiDB-lite"/>
    </source>
</evidence>
<accession>Q14MT7</accession>
<feature type="compositionally biased region" description="Polar residues" evidence="1">
    <location>
        <begin position="8"/>
        <end position="32"/>
    </location>
</feature>
<dbReference type="RefSeq" id="WP_071937414.1">
    <property type="nucleotide sequence ID" value="NZ_CP013197.1"/>
</dbReference>